<reference evidence="2" key="1">
    <citation type="submission" date="2021-01" db="EMBL/GenBank/DDBJ databases">
        <authorList>
            <person name="Corre E."/>
            <person name="Pelletier E."/>
            <person name="Niang G."/>
            <person name="Scheremetjew M."/>
            <person name="Finn R."/>
            <person name="Kale V."/>
            <person name="Holt S."/>
            <person name="Cochrane G."/>
            <person name="Meng A."/>
            <person name="Brown T."/>
            <person name="Cohen L."/>
        </authorList>
    </citation>
    <scope>NUCLEOTIDE SEQUENCE</scope>
    <source>
        <strain evidence="2">NIES-381</strain>
    </source>
</reference>
<feature type="compositionally biased region" description="Gly residues" evidence="1">
    <location>
        <begin position="105"/>
        <end position="114"/>
    </location>
</feature>
<dbReference type="EMBL" id="HBGA01042587">
    <property type="protein sequence ID" value="CAD9004393.1"/>
    <property type="molecule type" value="Transcribed_RNA"/>
</dbReference>
<protein>
    <submittedName>
        <fullName evidence="2">Uncharacterized protein</fullName>
    </submittedName>
</protein>
<name>A0A7S1I8B8_9EUGL</name>
<organism evidence="2">
    <name type="scientific">Eutreptiella gymnastica</name>
    <dbReference type="NCBI Taxonomy" id="73025"/>
    <lineage>
        <taxon>Eukaryota</taxon>
        <taxon>Discoba</taxon>
        <taxon>Euglenozoa</taxon>
        <taxon>Euglenida</taxon>
        <taxon>Spirocuta</taxon>
        <taxon>Euglenophyceae</taxon>
        <taxon>Eutreptiales</taxon>
        <taxon>Eutreptiaceae</taxon>
        <taxon>Eutreptiella</taxon>
    </lineage>
</organism>
<evidence type="ECO:0000256" key="1">
    <source>
        <dbReference type="SAM" id="MobiDB-lite"/>
    </source>
</evidence>
<proteinExistence type="predicted"/>
<evidence type="ECO:0000313" key="2">
    <source>
        <dbReference type="EMBL" id="CAD9004393.1"/>
    </source>
</evidence>
<gene>
    <name evidence="2" type="ORF">EGYM00392_LOCUS15478</name>
</gene>
<accession>A0A7S1I8B8</accession>
<feature type="region of interest" description="Disordered" evidence="1">
    <location>
        <begin position="32"/>
        <end position="123"/>
    </location>
</feature>
<dbReference type="AlphaFoldDB" id="A0A7S1I8B8"/>
<sequence length="123" mass="12488">MLRSAKRIPRPSQCAVLWAALEGLGPCRGLVGGGGGGVGSGQEAGRVNTDMGSKEPKPEPPAPGKLSTQVEGRSVIKWRPGERGIRTGWQQQGLETHEGASPQGSGLGGGGGRQGQALSALPQ</sequence>
<feature type="compositionally biased region" description="Gly residues" evidence="1">
    <location>
        <begin position="32"/>
        <end position="42"/>
    </location>
</feature>